<evidence type="ECO:0000313" key="3">
    <source>
        <dbReference type="Proteomes" id="UP001144347"/>
    </source>
</evidence>
<dbReference type="RefSeq" id="WP_269427683.1">
    <property type="nucleotide sequence ID" value="NZ_JAPWGM010000003.1"/>
</dbReference>
<gene>
    <name evidence="2" type="ORF">O0955_11515</name>
</gene>
<sequence>MKTSYKILVALAFLIVVSLFGFNLMMRAKYKKGAFAEYPSALKEEWKYDMVIKEIPPFKHLVIDGAVITSNDRRVLWNPVCLINSSNTSKNALGIIKYLEPLLKYHIDKDTLYITLEKNNINEKTLTSPVYDPTIFLAVNSLQSATLKNVSARIDSLVSKQSFKINTLNNTSFLVNDLKTDSLFIDAKEKSSITLNNTSTTSAPTNVAIANLYYHVQQPASIYIEDTKRLGKISAIGLKGDQTEFRNERLKIISTGK</sequence>
<protein>
    <recommendedName>
        <fullName evidence="4">Auto-transporter adhesin head GIN domain-containing protein</fullName>
    </recommendedName>
</protein>
<evidence type="ECO:0000313" key="2">
    <source>
        <dbReference type="EMBL" id="MCZ4244628.1"/>
    </source>
</evidence>
<feature type="transmembrane region" description="Helical" evidence="1">
    <location>
        <begin position="6"/>
        <end position="25"/>
    </location>
</feature>
<keyword evidence="1" id="KW-0812">Transmembrane</keyword>
<keyword evidence="3" id="KW-1185">Reference proteome</keyword>
<proteinExistence type="predicted"/>
<comment type="caution">
    <text evidence="2">The sequence shown here is derived from an EMBL/GenBank/DDBJ whole genome shotgun (WGS) entry which is preliminary data.</text>
</comment>
<organism evidence="2 3">
    <name type="scientific">Pedobacter punctiformis</name>
    <dbReference type="NCBI Taxonomy" id="3004097"/>
    <lineage>
        <taxon>Bacteria</taxon>
        <taxon>Pseudomonadati</taxon>
        <taxon>Bacteroidota</taxon>
        <taxon>Sphingobacteriia</taxon>
        <taxon>Sphingobacteriales</taxon>
        <taxon>Sphingobacteriaceae</taxon>
        <taxon>Pedobacter</taxon>
    </lineage>
</organism>
<dbReference type="Proteomes" id="UP001144347">
    <property type="component" value="Unassembled WGS sequence"/>
</dbReference>
<keyword evidence="1" id="KW-1133">Transmembrane helix</keyword>
<reference evidence="2" key="1">
    <citation type="submission" date="2022-12" db="EMBL/GenBank/DDBJ databases">
        <title>Genome sequence of HCMS5-2.</title>
        <authorList>
            <person name="Woo H."/>
        </authorList>
    </citation>
    <scope>NUCLEOTIDE SEQUENCE</scope>
    <source>
        <strain evidence="2">HCMS5-2</strain>
    </source>
</reference>
<dbReference type="EMBL" id="JAPWGM010000003">
    <property type="protein sequence ID" value="MCZ4244628.1"/>
    <property type="molecule type" value="Genomic_DNA"/>
</dbReference>
<dbReference type="Gene3D" id="2.160.20.120">
    <property type="match status" value="1"/>
</dbReference>
<evidence type="ECO:0008006" key="4">
    <source>
        <dbReference type="Google" id="ProtNLM"/>
    </source>
</evidence>
<evidence type="ECO:0000256" key="1">
    <source>
        <dbReference type="SAM" id="Phobius"/>
    </source>
</evidence>
<keyword evidence="1" id="KW-0472">Membrane</keyword>
<name>A0ABT4L9P5_9SPHI</name>
<accession>A0ABT4L9P5</accession>